<keyword evidence="6" id="KW-0808">Transferase</keyword>
<dbReference type="GO" id="GO:0005524">
    <property type="term" value="F:ATP binding"/>
    <property type="evidence" value="ECO:0007669"/>
    <property type="project" value="UniProtKB-KW"/>
</dbReference>
<evidence type="ECO:0000256" key="11">
    <source>
        <dbReference type="ARBA" id="ARBA00023054"/>
    </source>
</evidence>
<evidence type="ECO:0000256" key="2">
    <source>
        <dbReference type="ARBA" id="ARBA00012513"/>
    </source>
</evidence>
<dbReference type="GO" id="GO:0002218">
    <property type="term" value="P:activation of innate immune response"/>
    <property type="evidence" value="ECO:0007669"/>
    <property type="project" value="UniProtKB-ARBA"/>
</dbReference>
<dbReference type="Gene3D" id="1.20.1270.420">
    <property type="match status" value="2"/>
</dbReference>
<dbReference type="Pfam" id="PF00069">
    <property type="entry name" value="Pkinase"/>
    <property type="match status" value="1"/>
</dbReference>
<dbReference type="Gene3D" id="3.10.20.90">
    <property type="entry name" value="Phosphatidylinositol 3-kinase Catalytic Subunit, Chain A, domain 1"/>
    <property type="match status" value="1"/>
</dbReference>
<dbReference type="Gene3D" id="1.10.510.10">
    <property type="entry name" value="Transferase(Phosphotransferase) domain 1"/>
    <property type="match status" value="1"/>
</dbReference>
<organism evidence="16 17">
    <name type="scientific">Chelydra serpentina</name>
    <name type="common">Snapping turtle</name>
    <name type="synonym">Testudo serpentina</name>
    <dbReference type="NCBI Taxonomy" id="8475"/>
    <lineage>
        <taxon>Eukaryota</taxon>
        <taxon>Metazoa</taxon>
        <taxon>Chordata</taxon>
        <taxon>Craniata</taxon>
        <taxon>Vertebrata</taxon>
        <taxon>Euteleostomi</taxon>
        <taxon>Archelosauria</taxon>
        <taxon>Testudinata</taxon>
        <taxon>Testudines</taxon>
        <taxon>Cryptodira</taxon>
        <taxon>Durocryptodira</taxon>
        <taxon>Americhelydia</taxon>
        <taxon>Chelydroidea</taxon>
        <taxon>Chelydridae</taxon>
        <taxon>Chelydra</taxon>
    </lineage>
</organism>
<dbReference type="PANTHER" id="PTHR22969">
    <property type="entry name" value="IKB KINASE"/>
    <property type="match status" value="1"/>
</dbReference>
<evidence type="ECO:0000256" key="1">
    <source>
        <dbReference type="ARBA" id="ARBA00004496"/>
    </source>
</evidence>
<dbReference type="GO" id="GO:0032008">
    <property type="term" value="P:positive regulation of TOR signaling"/>
    <property type="evidence" value="ECO:0007669"/>
    <property type="project" value="UniProtKB-ARBA"/>
</dbReference>
<evidence type="ECO:0000259" key="15">
    <source>
        <dbReference type="PROSITE" id="PS50011"/>
    </source>
</evidence>
<keyword evidence="11" id="KW-0175">Coiled coil</keyword>
<evidence type="ECO:0000256" key="3">
    <source>
        <dbReference type="ARBA" id="ARBA00022490"/>
    </source>
</evidence>
<name>A0A8C3RQH5_CHESE</name>
<sequence>MREFEVLKKLNHKNIVKLFAIEEETTTRNKVLVMEFCPCGSLYTVLEEPSNAYGLPESEFLIVLRDVVAGMNHLRENGIVHRDIKPGNIMHVIGEDGQSVYKLTDFGAARELEDDEQFVSLYGTEEYLHPDMYERAVLRKEHQKKYGATVDLWSIGVTFYHAATGSLPFRPFEGPRRNKEVMYKIITGKPSGAISGVQKAENGPIEWSRDMPISCSLSKGLQVLLTPVLANILEADQEKCWGFDQFFAETSDILHRRIIHVFSLQQMTSHKVYIHSYNTAAIFHELVYKQTKITSQNQELIYEGRHLALEPGRLAQHFPKTTEENPIIILSREAVNIVGLIYEEISLPKVHQRYDLDSDASMAKAVTGVVCYASRVANALLLYQELMRKGIRWLIYENLMQIHLETEMDEISEIHTKLLLLSSSRGTIEPSLQDIEDKLSPGGLLSDTWANQEGTHPRDRNPEKLQVLLSSITDIYYQFKKDKAERRLPYNEEQIHKFDKQKLNLHATKAISLFKDECVSKYETFLDKAEDWMRKMLHLRKQLLTITSQCFDIEEEVSKYQDYINELQETLRQKTFAASTGIKHTMNPIYPSSNTLVEMTLGMKKLKEEMEGVVKELAENNHILERQIGSQT</sequence>
<feature type="domain" description="Protein kinase" evidence="15">
    <location>
        <begin position="1"/>
        <end position="258"/>
    </location>
</feature>
<dbReference type="InterPro" id="IPR011009">
    <property type="entry name" value="Kinase-like_dom_sf"/>
</dbReference>
<dbReference type="AlphaFoldDB" id="A0A8C3RQH5"/>
<dbReference type="Ensembl" id="ENSCSRT00000001844.1">
    <property type="protein sequence ID" value="ENSCSRP00000001790.1"/>
    <property type="gene ID" value="ENSCSRG00000001216.1"/>
</dbReference>
<dbReference type="SMART" id="SM00220">
    <property type="entry name" value="S_TKc"/>
    <property type="match status" value="1"/>
</dbReference>
<keyword evidence="17" id="KW-1185">Reference proteome</keyword>
<dbReference type="Pfam" id="PF18396">
    <property type="entry name" value="TBK1_ULD"/>
    <property type="match status" value="1"/>
</dbReference>
<dbReference type="FunFam" id="1.20.1270.420:FF:000001">
    <property type="entry name" value="Serine/threonine-protein kinase TBK1"/>
    <property type="match status" value="1"/>
</dbReference>
<reference evidence="16" key="2">
    <citation type="submission" date="2025-09" db="UniProtKB">
        <authorList>
            <consortium name="Ensembl"/>
        </authorList>
    </citation>
    <scope>IDENTIFICATION</scope>
</reference>
<dbReference type="PANTHER" id="PTHR22969:SF14">
    <property type="entry name" value="SERINE_THREONINE-PROTEIN KINASE TBK1"/>
    <property type="match status" value="1"/>
</dbReference>
<keyword evidence="3" id="KW-0963">Cytoplasm</keyword>
<evidence type="ECO:0000256" key="10">
    <source>
        <dbReference type="ARBA" id="ARBA00022859"/>
    </source>
</evidence>
<dbReference type="PROSITE" id="PS50011">
    <property type="entry name" value="PROTEIN_KINASE_DOM"/>
    <property type="match status" value="1"/>
</dbReference>
<dbReference type="Proteomes" id="UP000694403">
    <property type="component" value="Unplaced"/>
</dbReference>
<evidence type="ECO:0000313" key="17">
    <source>
        <dbReference type="Proteomes" id="UP000694403"/>
    </source>
</evidence>
<evidence type="ECO:0000256" key="5">
    <source>
        <dbReference type="ARBA" id="ARBA00022588"/>
    </source>
</evidence>
<dbReference type="FunFam" id="1.10.510.10:FF:000100">
    <property type="entry name" value="inhibitor of nuclear factor kappa-B kinase subunit epsilon"/>
    <property type="match status" value="1"/>
</dbReference>
<dbReference type="InterPro" id="IPR041087">
    <property type="entry name" value="TBK1_ULD"/>
</dbReference>
<comment type="catalytic activity">
    <reaction evidence="13">
        <text>L-seryl-[protein] + ATP = O-phospho-L-seryl-[protein] + ADP + H(+)</text>
        <dbReference type="Rhea" id="RHEA:17989"/>
        <dbReference type="Rhea" id="RHEA-COMP:9863"/>
        <dbReference type="Rhea" id="RHEA-COMP:11604"/>
        <dbReference type="ChEBI" id="CHEBI:15378"/>
        <dbReference type="ChEBI" id="CHEBI:29999"/>
        <dbReference type="ChEBI" id="CHEBI:30616"/>
        <dbReference type="ChEBI" id="CHEBI:83421"/>
        <dbReference type="ChEBI" id="CHEBI:456216"/>
        <dbReference type="EC" id="2.7.11.1"/>
    </reaction>
</comment>
<accession>A0A8C3RQH5</accession>
<dbReference type="GO" id="GO:0005829">
    <property type="term" value="C:cytosol"/>
    <property type="evidence" value="ECO:0007669"/>
    <property type="project" value="UniProtKB-ARBA"/>
</dbReference>
<evidence type="ECO:0000256" key="14">
    <source>
        <dbReference type="ARBA" id="ARBA00071338"/>
    </source>
</evidence>
<evidence type="ECO:0000256" key="6">
    <source>
        <dbReference type="ARBA" id="ARBA00022679"/>
    </source>
</evidence>
<keyword evidence="7" id="KW-0547">Nucleotide-binding</keyword>
<dbReference type="FunFam" id="3.10.20.90:FF:000112">
    <property type="entry name" value="TANK binding kinase TBK1"/>
    <property type="match status" value="1"/>
</dbReference>
<dbReference type="SUPFAM" id="SSF56112">
    <property type="entry name" value="Protein kinase-like (PK-like)"/>
    <property type="match status" value="1"/>
</dbReference>
<dbReference type="GO" id="GO:0016239">
    <property type="term" value="P:positive regulation of macroautophagy"/>
    <property type="evidence" value="ECO:0007669"/>
    <property type="project" value="UniProtKB-ARBA"/>
</dbReference>
<dbReference type="CDD" id="cd17127">
    <property type="entry name" value="Ubl_TBK1"/>
    <property type="match status" value="1"/>
</dbReference>
<evidence type="ECO:0000313" key="16">
    <source>
        <dbReference type="Ensembl" id="ENSCSRP00000001790.1"/>
    </source>
</evidence>
<evidence type="ECO:0000256" key="9">
    <source>
        <dbReference type="ARBA" id="ARBA00022840"/>
    </source>
</evidence>
<evidence type="ECO:0000256" key="12">
    <source>
        <dbReference type="ARBA" id="ARBA00047899"/>
    </source>
</evidence>
<reference evidence="16" key="1">
    <citation type="submission" date="2025-08" db="UniProtKB">
        <authorList>
            <consortium name="Ensembl"/>
        </authorList>
    </citation>
    <scope>IDENTIFICATION</scope>
</reference>
<keyword evidence="4" id="KW-0723">Serine/threonine-protein kinase</keyword>
<dbReference type="Gene3D" id="3.30.200.20">
    <property type="entry name" value="Phosphorylase Kinase, domain 1"/>
    <property type="match status" value="1"/>
</dbReference>
<evidence type="ECO:0000256" key="4">
    <source>
        <dbReference type="ARBA" id="ARBA00022527"/>
    </source>
</evidence>
<dbReference type="InterPro" id="IPR051180">
    <property type="entry name" value="IKK"/>
</dbReference>
<dbReference type="GO" id="GO:0032728">
    <property type="term" value="P:positive regulation of interferon-beta production"/>
    <property type="evidence" value="ECO:0007669"/>
    <property type="project" value="UniProtKB-ARBA"/>
</dbReference>
<evidence type="ECO:0000256" key="8">
    <source>
        <dbReference type="ARBA" id="ARBA00022777"/>
    </source>
</evidence>
<keyword evidence="10" id="KW-0391">Immunity</keyword>
<proteinExistence type="predicted"/>
<evidence type="ECO:0000256" key="7">
    <source>
        <dbReference type="ARBA" id="ARBA00022741"/>
    </source>
</evidence>
<comment type="catalytic activity">
    <reaction evidence="12">
        <text>L-threonyl-[protein] + ATP = O-phospho-L-threonyl-[protein] + ADP + H(+)</text>
        <dbReference type="Rhea" id="RHEA:46608"/>
        <dbReference type="Rhea" id="RHEA-COMP:11060"/>
        <dbReference type="Rhea" id="RHEA-COMP:11605"/>
        <dbReference type="ChEBI" id="CHEBI:15378"/>
        <dbReference type="ChEBI" id="CHEBI:30013"/>
        <dbReference type="ChEBI" id="CHEBI:30616"/>
        <dbReference type="ChEBI" id="CHEBI:61977"/>
        <dbReference type="ChEBI" id="CHEBI:456216"/>
        <dbReference type="EC" id="2.7.11.1"/>
    </reaction>
</comment>
<keyword evidence="5" id="KW-0399">Innate immunity</keyword>
<evidence type="ECO:0000256" key="13">
    <source>
        <dbReference type="ARBA" id="ARBA00048679"/>
    </source>
</evidence>
<dbReference type="InterPro" id="IPR041309">
    <property type="entry name" value="TBK1_CC1"/>
</dbReference>
<dbReference type="Pfam" id="PF18394">
    <property type="entry name" value="TBK1_CCD1"/>
    <property type="match status" value="1"/>
</dbReference>
<keyword evidence="9" id="KW-0067">ATP-binding</keyword>
<comment type="subcellular location">
    <subcellularLocation>
        <location evidence="1">Cytoplasm</location>
    </subcellularLocation>
</comment>
<dbReference type="GO" id="GO:0045087">
    <property type="term" value="P:innate immune response"/>
    <property type="evidence" value="ECO:0007669"/>
    <property type="project" value="UniProtKB-KW"/>
</dbReference>
<dbReference type="InterPro" id="IPR000719">
    <property type="entry name" value="Prot_kinase_dom"/>
</dbReference>
<protein>
    <recommendedName>
        <fullName evidence="14">Serine/threonine-protein kinase TBK1</fullName>
        <ecNumber evidence="2">2.7.11.1</ecNumber>
    </recommendedName>
</protein>
<dbReference type="EC" id="2.7.11.1" evidence="2"/>
<keyword evidence="8" id="KW-0418">Kinase</keyword>
<dbReference type="GO" id="GO:0004674">
    <property type="term" value="F:protein serine/threonine kinase activity"/>
    <property type="evidence" value="ECO:0007669"/>
    <property type="project" value="UniProtKB-KW"/>
</dbReference>